<evidence type="ECO:0000256" key="5">
    <source>
        <dbReference type="ARBA" id="ARBA00022694"/>
    </source>
</evidence>
<dbReference type="InterPro" id="IPR033671">
    <property type="entry name" value="TrmH"/>
</dbReference>
<evidence type="ECO:0000256" key="6">
    <source>
        <dbReference type="ARBA" id="ARBA00022884"/>
    </source>
</evidence>
<dbReference type="PANTHER" id="PTHR43453">
    <property type="entry name" value="RRNA METHYLASE-LIKE"/>
    <property type="match status" value="1"/>
</dbReference>
<keyword evidence="1" id="KW-0820">tRNA-binding</keyword>
<evidence type="ECO:0000256" key="4">
    <source>
        <dbReference type="ARBA" id="ARBA00022691"/>
    </source>
</evidence>
<evidence type="ECO:0000313" key="8">
    <source>
        <dbReference type="EMBL" id="GFZ84481.1"/>
    </source>
</evidence>
<accession>A0A8J2TRT4</accession>
<comment type="caution">
    <text evidence="8">The sequence shown here is derived from an EMBL/GenBank/DDBJ whole genome shotgun (WGS) entry which is preliminary data.</text>
</comment>
<proteinExistence type="predicted"/>
<dbReference type="GO" id="GO:0002938">
    <property type="term" value="P:tRNA guanine ribose methylation"/>
    <property type="evidence" value="ECO:0007669"/>
    <property type="project" value="TreeGrafter"/>
</dbReference>
<dbReference type="GO" id="GO:0008173">
    <property type="term" value="F:RNA methyltransferase activity"/>
    <property type="evidence" value="ECO:0007669"/>
    <property type="project" value="InterPro"/>
</dbReference>
<dbReference type="Proteomes" id="UP000598120">
    <property type="component" value="Unassembled WGS sequence"/>
</dbReference>
<evidence type="ECO:0000256" key="1">
    <source>
        <dbReference type="ARBA" id="ARBA00022555"/>
    </source>
</evidence>
<dbReference type="InterPro" id="IPR029028">
    <property type="entry name" value="Alpha/beta_knot_MTases"/>
</dbReference>
<reference evidence="8 9" key="1">
    <citation type="journal article" date="2014" name="Int. J. Syst. Evol. Microbiol.">
        <title>Complete genome sequence of Corynebacterium casei LMG S-19264T (=DSM 44701T), isolated from a smear-ripened cheese.</title>
        <authorList>
            <consortium name="US DOE Joint Genome Institute (JGI-PGF)"/>
            <person name="Walter F."/>
            <person name="Albersmeier A."/>
            <person name="Kalinowski J."/>
            <person name="Ruckert C."/>
        </authorList>
    </citation>
    <scope>NUCLEOTIDE SEQUENCE [LARGE SCALE GENOMIC DNA]</scope>
    <source>
        <strain evidence="8 9">CGMCC 1.15295</strain>
    </source>
</reference>
<dbReference type="SUPFAM" id="SSF75217">
    <property type="entry name" value="alpha/beta knot"/>
    <property type="match status" value="1"/>
</dbReference>
<keyword evidence="5" id="KW-0819">tRNA processing</keyword>
<dbReference type="AlphaFoldDB" id="A0A8J2TRT4"/>
<dbReference type="CDD" id="cd18082">
    <property type="entry name" value="SpoU-like_family"/>
    <property type="match status" value="1"/>
</dbReference>
<dbReference type="PANTHER" id="PTHR43453:SF1">
    <property type="entry name" value="TRNA_RRNA METHYLTRANSFERASE SPOU TYPE DOMAIN-CONTAINING PROTEIN"/>
    <property type="match status" value="1"/>
</dbReference>
<dbReference type="Pfam" id="PF00588">
    <property type="entry name" value="SpoU_methylase"/>
    <property type="match status" value="1"/>
</dbReference>
<keyword evidence="3" id="KW-0808">Transferase</keyword>
<dbReference type="InterPro" id="IPR001537">
    <property type="entry name" value="SpoU_MeTrfase"/>
</dbReference>
<protein>
    <submittedName>
        <fullName evidence="8">tRNA/rRNA methyltransferase</fullName>
    </submittedName>
</protein>
<evidence type="ECO:0000313" key="9">
    <source>
        <dbReference type="Proteomes" id="UP000598120"/>
    </source>
</evidence>
<evidence type="ECO:0000259" key="7">
    <source>
        <dbReference type="Pfam" id="PF00588"/>
    </source>
</evidence>
<keyword evidence="6" id="KW-0694">RNA-binding</keyword>
<sequence>MQLNHYNTTFNKETFPITLVCENVSNAPNIGSLFRSADAFGIEGIIFCGDNITIGRKITKTSRATEKVVSYKICINTLNEVKTLKDKGYFIVALEITSNSKPINTYKIPIQQPIALIVGDENFGISEEVLNLSDVVIHINMFGQNSSMNVVQATTIAFYEITKQLTKNTKV</sequence>
<feature type="domain" description="tRNA/rRNA methyltransferase SpoU type" evidence="7">
    <location>
        <begin position="17"/>
        <end position="159"/>
    </location>
</feature>
<name>A0A8J2TRT4_9FLAO</name>
<gene>
    <name evidence="8" type="ORF">GCM10011531_14000</name>
</gene>
<evidence type="ECO:0000256" key="3">
    <source>
        <dbReference type="ARBA" id="ARBA00022679"/>
    </source>
</evidence>
<dbReference type="GO" id="GO:0000049">
    <property type="term" value="F:tRNA binding"/>
    <property type="evidence" value="ECO:0007669"/>
    <property type="project" value="UniProtKB-KW"/>
</dbReference>
<keyword evidence="4" id="KW-0949">S-adenosyl-L-methionine</keyword>
<keyword evidence="2 8" id="KW-0489">Methyltransferase</keyword>
<dbReference type="Gene3D" id="3.40.1280.10">
    <property type="match status" value="1"/>
</dbReference>
<dbReference type="InterPro" id="IPR029026">
    <property type="entry name" value="tRNA_m1G_MTases_N"/>
</dbReference>
<evidence type="ECO:0000256" key="2">
    <source>
        <dbReference type="ARBA" id="ARBA00022603"/>
    </source>
</evidence>
<organism evidence="8 9">
    <name type="scientific">Aquaticitalea lipolytica</name>
    <dbReference type="NCBI Taxonomy" id="1247562"/>
    <lineage>
        <taxon>Bacteria</taxon>
        <taxon>Pseudomonadati</taxon>
        <taxon>Bacteroidota</taxon>
        <taxon>Flavobacteriia</taxon>
        <taxon>Flavobacteriales</taxon>
        <taxon>Flavobacteriaceae</taxon>
        <taxon>Aquaticitalea</taxon>
    </lineage>
</organism>
<dbReference type="RefSeq" id="WP_188605646.1">
    <property type="nucleotide sequence ID" value="NZ_BMIC01000002.1"/>
</dbReference>
<dbReference type="EMBL" id="BMIC01000002">
    <property type="protein sequence ID" value="GFZ84481.1"/>
    <property type="molecule type" value="Genomic_DNA"/>
</dbReference>
<keyword evidence="9" id="KW-1185">Reference proteome</keyword>